<gene>
    <name evidence="2" type="ordered locus">Xcel_1521</name>
</gene>
<keyword evidence="1" id="KW-0472">Membrane</keyword>
<sequence>MTEQVAVQIIDAVERKTVAVSLRRPLLLGSLLGIVLCLPIVTV</sequence>
<dbReference type="Proteomes" id="UP000002255">
    <property type="component" value="Chromosome"/>
</dbReference>
<evidence type="ECO:0000313" key="2">
    <source>
        <dbReference type="EMBL" id="ACZ30551.1"/>
    </source>
</evidence>
<dbReference type="RefSeq" id="WP_012878293.1">
    <property type="nucleotide sequence ID" value="NC_013530.1"/>
</dbReference>
<accession>D1BS59</accession>
<dbReference type="HOGENOM" id="CLU_3241670_0_0_11"/>
<protein>
    <submittedName>
        <fullName evidence="2">Uncharacterized protein</fullName>
    </submittedName>
</protein>
<keyword evidence="1" id="KW-0812">Transmembrane</keyword>
<proteinExistence type="predicted"/>
<keyword evidence="1" id="KW-1133">Transmembrane helix</keyword>
<name>D1BS59_XYLCX</name>
<dbReference type="EMBL" id="CP001821">
    <property type="protein sequence ID" value="ACZ30551.1"/>
    <property type="molecule type" value="Genomic_DNA"/>
</dbReference>
<evidence type="ECO:0000313" key="3">
    <source>
        <dbReference type="Proteomes" id="UP000002255"/>
    </source>
</evidence>
<dbReference type="KEGG" id="xce:Xcel_1521"/>
<dbReference type="AlphaFoldDB" id="D1BS59"/>
<keyword evidence="3" id="KW-1185">Reference proteome</keyword>
<reference evidence="3" key="1">
    <citation type="submission" date="2009-11" db="EMBL/GenBank/DDBJ databases">
        <title>The complete chromosome of Xylanimonas cellulosilytica DSM 15894.</title>
        <authorList>
            <consortium name="US DOE Joint Genome Institute (JGI-PGF)"/>
            <person name="Lucas S."/>
            <person name="Copeland A."/>
            <person name="Lapidus A."/>
            <person name="Glavina del Rio T."/>
            <person name="Dalin E."/>
            <person name="Tice H."/>
            <person name="Bruce D."/>
            <person name="Goodwin L."/>
            <person name="Pitluck S."/>
            <person name="Kyrpides N."/>
            <person name="Mavromatis K."/>
            <person name="Ivanova N."/>
            <person name="Mikhailova N."/>
            <person name="Foster B."/>
            <person name="Clum A."/>
            <person name="Brettin T."/>
            <person name="Detter J.C."/>
            <person name="Han C."/>
            <person name="Larimer F."/>
            <person name="Land M."/>
            <person name="Hauser L."/>
            <person name="Markowitz V."/>
            <person name="Cheng J.F."/>
            <person name="Hugenholtz P."/>
            <person name="Woyke T."/>
            <person name="Wu D."/>
            <person name="Gehrich-Schroeter G."/>
            <person name="Schneider S."/>
            <person name="Pukall S.R."/>
            <person name="Klenk H.P."/>
            <person name="Eisen J.A."/>
        </authorList>
    </citation>
    <scope>NUCLEOTIDE SEQUENCE [LARGE SCALE GENOMIC DNA]</scope>
    <source>
        <strain evidence="3">DSM 15894 / CECT 5975 / LMG 20990 / XIL07</strain>
    </source>
</reference>
<evidence type="ECO:0000256" key="1">
    <source>
        <dbReference type="SAM" id="Phobius"/>
    </source>
</evidence>
<organism evidence="2 3">
    <name type="scientific">Xylanimonas cellulosilytica (strain DSM 15894 / JCM 12276 / CECT 5975 / KCTC 9989 / LMG 20990 / NBRC 107835 / XIL07)</name>
    <dbReference type="NCBI Taxonomy" id="446471"/>
    <lineage>
        <taxon>Bacteria</taxon>
        <taxon>Bacillati</taxon>
        <taxon>Actinomycetota</taxon>
        <taxon>Actinomycetes</taxon>
        <taxon>Micrococcales</taxon>
        <taxon>Promicromonosporaceae</taxon>
        <taxon>Xylanimonas</taxon>
    </lineage>
</organism>
<feature type="transmembrane region" description="Helical" evidence="1">
    <location>
        <begin position="25"/>
        <end position="42"/>
    </location>
</feature>
<reference evidence="2 3" key="2">
    <citation type="journal article" date="2010" name="Stand. Genomic Sci.">
        <title>Complete genome sequence of Xylanimonas cellulosilytica type strain (XIL07).</title>
        <authorList>
            <person name="Foster B."/>
            <person name="Pukall R."/>
            <person name="Abt B."/>
            <person name="Nolan M."/>
            <person name="Glavina Del Rio T."/>
            <person name="Chen F."/>
            <person name="Lucas S."/>
            <person name="Tice H."/>
            <person name="Pitluck S."/>
            <person name="Cheng J.-F."/>
            <person name="Chertkov O."/>
            <person name="Brettin T."/>
            <person name="Han C."/>
            <person name="Detter J.C."/>
            <person name="Bruce D."/>
            <person name="Goodwin L."/>
            <person name="Ivanova N."/>
            <person name="Mavromatis K."/>
            <person name="Pati A."/>
            <person name="Mikhailova N."/>
            <person name="Chen A."/>
            <person name="Palaniappan K."/>
            <person name="Land M."/>
            <person name="Hauser L."/>
            <person name="Chang Y.-J."/>
            <person name="Jeffries C.D."/>
            <person name="Chain P."/>
            <person name="Rohde M."/>
            <person name="Goeker M."/>
            <person name="Bristow J."/>
            <person name="Eisen J.A."/>
            <person name="Markowitz V."/>
            <person name="Hugenholtz P."/>
            <person name="Kyrpides N.C."/>
            <person name="Klenk H.-P."/>
            <person name="Lapidus A."/>
        </authorList>
    </citation>
    <scope>NUCLEOTIDE SEQUENCE [LARGE SCALE GENOMIC DNA]</scope>
    <source>
        <strain evidence="3">DSM 15894 / CECT 5975 / LMG 20990 / XIL07</strain>
    </source>
</reference>